<sequence>MAQLTKLAIATNSIVLKEMLQGLFEIDNARDFKFIRETHTMVIELTTRCKKRGEQIAELEFLVGSNVSSDYVQLFRELQDAKLEKAWTMMKLISETHLKVLKKISFIVQMRKK</sequence>
<keyword evidence="2" id="KW-1185">Reference proteome</keyword>
<proteinExistence type="predicted"/>
<reference evidence="1" key="2">
    <citation type="submission" date="2022-01" db="EMBL/GenBank/DDBJ databases">
        <authorList>
            <person name="Yamashiro T."/>
            <person name="Shiraishi A."/>
            <person name="Satake H."/>
            <person name="Nakayama K."/>
        </authorList>
    </citation>
    <scope>NUCLEOTIDE SEQUENCE</scope>
</reference>
<dbReference type="EMBL" id="BQNB010008961">
    <property type="protein sequence ID" value="GJS56790.1"/>
    <property type="molecule type" value="Genomic_DNA"/>
</dbReference>
<name>A0ABQ4WVD5_9ASTR</name>
<dbReference type="Proteomes" id="UP001151760">
    <property type="component" value="Unassembled WGS sequence"/>
</dbReference>
<comment type="caution">
    <text evidence="1">The sequence shown here is derived from an EMBL/GenBank/DDBJ whole genome shotgun (WGS) entry which is preliminary data.</text>
</comment>
<accession>A0ABQ4WVD5</accession>
<protein>
    <submittedName>
        <fullName evidence="1">Uncharacterized protein</fullName>
    </submittedName>
</protein>
<evidence type="ECO:0000313" key="2">
    <source>
        <dbReference type="Proteomes" id="UP001151760"/>
    </source>
</evidence>
<organism evidence="1 2">
    <name type="scientific">Tanacetum coccineum</name>
    <dbReference type="NCBI Taxonomy" id="301880"/>
    <lineage>
        <taxon>Eukaryota</taxon>
        <taxon>Viridiplantae</taxon>
        <taxon>Streptophyta</taxon>
        <taxon>Embryophyta</taxon>
        <taxon>Tracheophyta</taxon>
        <taxon>Spermatophyta</taxon>
        <taxon>Magnoliopsida</taxon>
        <taxon>eudicotyledons</taxon>
        <taxon>Gunneridae</taxon>
        <taxon>Pentapetalae</taxon>
        <taxon>asterids</taxon>
        <taxon>campanulids</taxon>
        <taxon>Asterales</taxon>
        <taxon>Asteraceae</taxon>
        <taxon>Asteroideae</taxon>
        <taxon>Anthemideae</taxon>
        <taxon>Anthemidinae</taxon>
        <taxon>Tanacetum</taxon>
    </lineage>
</organism>
<reference evidence="1" key="1">
    <citation type="journal article" date="2022" name="Int. J. Mol. Sci.">
        <title>Draft Genome of Tanacetum Coccineum: Genomic Comparison of Closely Related Tanacetum-Family Plants.</title>
        <authorList>
            <person name="Yamashiro T."/>
            <person name="Shiraishi A."/>
            <person name="Nakayama K."/>
            <person name="Satake H."/>
        </authorList>
    </citation>
    <scope>NUCLEOTIDE SEQUENCE</scope>
</reference>
<gene>
    <name evidence="1" type="ORF">Tco_0651574</name>
</gene>
<evidence type="ECO:0000313" key="1">
    <source>
        <dbReference type="EMBL" id="GJS56790.1"/>
    </source>
</evidence>